<dbReference type="EMBL" id="DVHL01000044">
    <property type="protein sequence ID" value="HIR66314.1"/>
    <property type="molecule type" value="Genomic_DNA"/>
</dbReference>
<dbReference type="Pfam" id="PF02021">
    <property type="entry name" value="UPF0102"/>
    <property type="match status" value="1"/>
</dbReference>
<reference evidence="3" key="1">
    <citation type="submission" date="2020-10" db="EMBL/GenBank/DDBJ databases">
        <authorList>
            <person name="Gilroy R."/>
        </authorList>
    </citation>
    <scope>NUCLEOTIDE SEQUENCE</scope>
    <source>
        <strain evidence="3">CHK121-14286</strain>
    </source>
</reference>
<dbReference type="PANTHER" id="PTHR34039">
    <property type="entry name" value="UPF0102 PROTEIN YRAN"/>
    <property type="match status" value="1"/>
</dbReference>
<dbReference type="Gene3D" id="3.40.1350.10">
    <property type="match status" value="1"/>
</dbReference>
<dbReference type="GO" id="GO:0003676">
    <property type="term" value="F:nucleic acid binding"/>
    <property type="evidence" value="ECO:0007669"/>
    <property type="project" value="InterPro"/>
</dbReference>
<evidence type="ECO:0000313" key="4">
    <source>
        <dbReference type="Proteomes" id="UP000824200"/>
    </source>
</evidence>
<sequence>MNTRKIGTAGETLAEKYLKKQGYKILQKNFVAPHGEIDIVAKDGDYIVFVEVKRRKSTAFGLPCEAVDARKQRTIVQCAKFYLAKNNLYGVKVRFDVVGILQEDVSLIKDAFRA</sequence>
<accession>A0A9D1E546</accession>
<dbReference type="HAMAP" id="MF_00048">
    <property type="entry name" value="UPF0102"/>
    <property type="match status" value="1"/>
</dbReference>
<dbReference type="NCBIfam" id="NF009150">
    <property type="entry name" value="PRK12497.1-3"/>
    <property type="match status" value="1"/>
</dbReference>
<organism evidence="3 4">
    <name type="scientific">Candidatus Fimimonas gallinarum</name>
    <dbReference type="NCBI Taxonomy" id="2840821"/>
    <lineage>
        <taxon>Bacteria</taxon>
        <taxon>Pseudomonadati</taxon>
        <taxon>Myxococcota</taxon>
        <taxon>Myxococcia</taxon>
        <taxon>Myxococcales</taxon>
        <taxon>Cystobacterineae</taxon>
        <taxon>Myxococcaceae</taxon>
        <taxon>Myxococcaceae incertae sedis</taxon>
        <taxon>Candidatus Fimimonas</taxon>
    </lineage>
</organism>
<evidence type="ECO:0000256" key="2">
    <source>
        <dbReference type="HAMAP-Rule" id="MF_00048"/>
    </source>
</evidence>
<reference evidence="3" key="2">
    <citation type="journal article" date="2021" name="PeerJ">
        <title>Extensive microbial diversity within the chicken gut microbiome revealed by metagenomics and culture.</title>
        <authorList>
            <person name="Gilroy R."/>
            <person name="Ravi A."/>
            <person name="Getino M."/>
            <person name="Pursley I."/>
            <person name="Horton D.L."/>
            <person name="Alikhan N.F."/>
            <person name="Baker D."/>
            <person name="Gharbi K."/>
            <person name="Hall N."/>
            <person name="Watson M."/>
            <person name="Adriaenssens E.M."/>
            <person name="Foster-Nyarko E."/>
            <person name="Jarju S."/>
            <person name="Secka A."/>
            <person name="Antonio M."/>
            <person name="Oren A."/>
            <person name="Chaudhuri R.R."/>
            <person name="La Ragione R."/>
            <person name="Hildebrand F."/>
            <person name="Pallen M.J."/>
        </authorList>
    </citation>
    <scope>NUCLEOTIDE SEQUENCE</scope>
    <source>
        <strain evidence="3">CHK121-14286</strain>
    </source>
</reference>
<dbReference type="InterPro" id="IPR003509">
    <property type="entry name" value="UPF0102_YraN-like"/>
</dbReference>
<comment type="caution">
    <text evidence="3">The sequence shown here is derived from an EMBL/GenBank/DDBJ whole genome shotgun (WGS) entry which is preliminary data.</text>
</comment>
<protein>
    <recommendedName>
        <fullName evidence="2">UPF0102 protein IAC95_05495</fullName>
    </recommendedName>
</protein>
<evidence type="ECO:0000313" key="3">
    <source>
        <dbReference type="EMBL" id="HIR66314.1"/>
    </source>
</evidence>
<comment type="similarity">
    <text evidence="1 2">Belongs to the UPF0102 family.</text>
</comment>
<evidence type="ECO:0000256" key="1">
    <source>
        <dbReference type="ARBA" id="ARBA00006738"/>
    </source>
</evidence>
<dbReference type="InterPro" id="IPR011856">
    <property type="entry name" value="tRNA_endonuc-like_dom_sf"/>
</dbReference>
<dbReference type="SUPFAM" id="SSF52980">
    <property type="entry name" value="Restriction endonuclease-like"/>
    <property type="match status" value="1"/>
</dbReference>
<proteinExistence type="inferred from homology"/>
<dbReference type="Proteomes" id="UP000824200">
    <property type="component" value="Unassembled WGS sequence"/>
</dbReference>
<dbReference type="NCBIfam" id="TIGR00252">
    <property type="entry name" value="YraN family protein"/>
    <property type="match status" value="1"/>
</dbReference>
<name>A0A9D1E546_9BACT</name>
<dbReference type="CDD" id="cd20736">
    <property type="entry name" value="PoNe_Nuclease"/>
    <property type="match status" value="1"/>
</dbReference>
<dbReference type="AlphaFoldDB" id="A0A9D1E546"/>
<dbReference type="PANTHER" id="PTHR34039:SF1">
    <property type="entry name" value="UPF0102 PROTEIN YRAN"/>
    <property type="match status" value="1"/>
</dbReference>
<gene>
    <name evidence="3" type="ORF">IAC95_05495</name>
</gene>
<dbReference type="NCBIfam" id="NF009154">
    <property type="entry name" value="PRK12497.3-3"/>
    <property type="match status" value="1"/>
</dbReference>
<dbReference type="InterPro" id="IPR011335">
    <property type="entry name" value="Restrct_endonuc-II-like"/>
</dbReference>